<feature type="domain" description="Ice-binding protein C-terminal" evidence="2">
    <location>
        <begin position="234"/>
        <end position="255"/>
    </location>
</feature>
<name>A0AA42B8F1_9GAMM</name>
<dbReference type="EMBL" id="JAMQGP010000004">
    <property type="protein sequence ID" value="MCM2680141.1"/>
    <property type="molecule type" value="Genomic_DNA"/>
</dbReference>
<evidence type="ECO:0000313" key="3">
    <source>
        <dbReference type="EMBL" id="MCM2680141.1"/>
    </source>
</evidence>
<dbReference type="NCBIfam" id="TIGR02595">
    <property type="entry name" value="PEP_CTERM"/>
    <property type="match status" value="1"/>
</dbReference>
<evidence type="ECO:0000259" key="2">
    <source>
        <dbReference type="Pfam" id="PF07589"/>
    </source>
</evidence>
<reference evidence="3 4" key="1">
    <citation type="journal article" date="2013" name="Antonie Van Leeuwenhoek">
        <title>Echinimonas agarilytica gen. nov., sp. nov., a new gammaproteobacterium isolated from the sea urchin Strongylocentrotus intermedius.</title>
        <authorList>
            <person name="Nedashkovskaya O.I."/>
            <person name="Stenkova A.M."/>
            <person name="Zhukova N.V."/>
            <person name="Van Trappen S."/>
            <person name="Lee J.S."/>
            <person name="Kim S.B."/>
        </authorList>
    </citation>
    <scope>NUCLEOTIDE SEQUENCE [LARGE SCALE GENOMIC DNA]</scope>
    <source>
        <strain evidence="3 4">KMM 6351</strain>
    </source>
</reference>
<evidence type="ECO:0000313" key="4">
    <source>
        <dbReference type="Proteomes" id="UP001165393"/>
    </source>
</evidence>
<protein>
    <submittedName>
        <fullName evidence="3">PEP-CTERM sorting domain-containing protein</fullName>
    </submittedName>
</protein>
<proteinExistence type="predicted"/>
<evidence type="ECO:0000256" key="1">
    <source>
        <dbReference type="SAM" id="SignalP"/>
    </source>
</evidence>
<dbReference type="Pfam" id="PF07589">
    <property type="entry name" value="PEP-CTERM"/>
    <property type="match status" value="1"/>
</dbReference>
<dbReference type="AlphaFoldDB" id="A0AA42B8F1"/>
<keyword evidence="1" id="KW-0732">Signal</keyword>
<keyword evidence="4" id="KW-1185">Reference proteome</keyword>
<gene>
    <name evidence="3" type="ORF">NAF29_10740</name>
</gene>
<organism evidence="3 4">
    <name type="scientific">Echinimonas agarilytica</name>
    <dbReference type="NCBI Taxonomy" id="1215918"/>
    <lineage>
        <taxon>Bacteria</taxon>
        <taxon>Pseudomonadati</taxon>
        <taxon>Pseudomonadota</taxon>
        <taxon>Gammaproteobacteria</taxon>
        <taxon>Alteromonadales</taxon>
        <taxon>Echinimonadaceae</taxon>
        <taxon>Echinimonas</taxon>
    </lineage>
</organism>
<comment type="caution">
    <text evidence="3">The sequence shown here is derived from an EMBL/GenBank/DDBJ whole genome shotgun (WGS) entry which is preliminary data.</text>
</comment>
<accession>A0AA42B8F1</accession>
<sequence>MLLKFSNLVKAASVALLFMSAPSIAGLIDFNDYSHGTVIHEQYRGVTITANNINPLVRDYAVVYDTVPGINPSEGKNNSYDPDLEGPNWGNSNIDDVDSLYLGRVLIVQENNEGCDTGVCTKPDDEGDRPAGSIDFEFDTAISDFGFDLLDVEGPQEYGQDSGYLAAFYDENGVEVAKIGFGSFVNDGINNAQYGDNSVNRISPIDLTQYGNVYRVQIQFGGSAGIDNVRFTEVPEPSTSVLFGLVLAGLIWRRKRA</sequence>
<feature type="signal peptide" evidence="1">
    <location>
        <begin position="1"/>
        <end position="25"/>
    </location>
</feature>
<dbReference type="RefSeq" id="WP_251261563.1">
    <property type="nucleotide sequence ID" value="NZ_JAMQGP010000004.1"/>
</dbReference>
<dbReference type="Proteomes" id="UP001165393">
    <property type="component" value="Unassembled WGS sequence"/>
</dbReference>
<dbReference type="InterPro" id="IPR013424">
    <property type="entry name" value="Ice-binding_C"/>
</dbReference>
<feature type="chain" id="PRO_5041408825" evidence="1">
    <location>
        <begin position="26"/>
        <end position="257"/>
    </location>
</feature>